<feature type="compositionally biased region" description="Pro residues" evidence="4">
    <location>
        <begin position="84"/>
        <end position="111"/>
    </location>
</feature>
<evidence type="ECO:0000256" key="4">
    <source>
        <dbReference type="SAM" id="MobiDB-lite"/>
    </source>
</evidence>
<accession>A0A066YTV1</accession>
<dbReference type="eggNOG" id="COG1984">
    <property type="taxonomic scope" value="Bacteria"/>
</dbReference>
<keyword evidence="2 6" id="KW-0378">Hydrolase</keyword>
<organism evidence="6 7">
    <name type="scientific">Kitasatospora cheerisanensis KCTC 2395</name>
    <dbReference type="NCBI Taxonomy" id="1348663"/>
    <lineage>
        <taxon>Bacteria</taxon>
        <taxon>Bacillati</taxon>
        <taxon>Actinomycetota</taxon>
        <taxon>Actinomycetes</taxon>
        <taxon>Kitasatosporales</taxon>
        <taxon>Streptomycetaceae</taxon>
        <taxon>Kitasatospora</taxon>
    </lineage>
</organism>
<evidence type="ECO:0000313" key="6">
    <source>
        <dbReference type="EMBL" id="KDN81345.1"/>
    </source>
</evidence>
<gene>
    <name evidence="6" type="ORF">KCH_69770</name>
</gene>
<dbReference type="PATRIC" id="fig|1348663.4.peg.6752"/>
<dbReference type="PANTHER" id="PTHR43309:SF3">
    <property type="entry name" value="5-OXOPROLINASE SUBUNIT C"/>
    <property type="match status" value="1"/>
</dbReference>
<evidence type="ECO:0000313" key="7">
    <source>
        <dbReference type="Proteomes" id="UP000027178"/>
    </source>
</evidence>
<name>A0A066YTV1_9ACTN</name>
<reference evidence="6 7" key="1">
    <citation type="submission" date="2014-05" db="EMBL/GenBank/DDBJ databases">
        <title>Draft Genome Sequence of Kitasatospora cheerisanensis KCTC 2395.</title>
        <authorList>
            <person name="Nam D.H."/>
        </authorList>
    </citation>
    <scope>NUCLEOTIDE SEQUENCE [LARGE SCALE GENOMIC DNA]</scope>
    <source>
        <strain evidence="6 7">KCTC 2395</strain>
    </source>
</reference>
<evidence type="ECO:0000256" key="1">
    <source>
        <dbReference type="ARBA" id="ARBA00022741"/>
    </source>
</evidence>
<dbReference type="AlphaFoldDB" id="A0A066YTV1"/>
<dbReference type="HOGENOM" id="CLU_1793922_0_0_11"/>
<proteinExistence type="predicted"/>
<dbReference type="InterPro" id="IPR052708">
    <property type="entry name" value="PxpC"/>
</dbReference>
<evidence type="ECO:0000259" key="5">
    <source>
        <dbReference type="Pfam" id="PF02626"/>
    </source>
</evidence>
<sequence>MTRGELLVVRAGFGATVQDLGRPGLAALGVGRAGAADREALRLANRLVGNPEDAAGIEAPMGGVELAFPRTTTCALAGADCPPGSTPAPPAPAPRCASPPAPGCASAPPPAACASTSPSAAAWTSPRCSAPAPPTPSPASAPAG</sequence>
<feature type="domain" description="Carboxyltransferase" evidence="5">
    <location>
        <begin position="28"/>
        <end position="83"/>
    </location>
</feature>
<feature type="compositionally biased region" description="Pro residues" evidence="4">
    <location>
        <begin position="131"/>
        <end position="144"/>
    </location>
</feature>
<dbReference type="Pfam" id="PF02626">
    <property type="entry name" value="CT_A_B"/>
    <property type="match status" value="1"/>
</dbReference>
<protein>
    <submittedName>
        <fullName evidence="6">Allophanate hydrolase</fullName>
    </submittedName>
</protein>
<keyword evidence="7" id="KW-1185">Reference proteome</keyword>
<keyword evidence="3" id="KW-0067">ATP-binding</keyword>
<dbReference type="GO" id="GO:0005524">
    <property type="term" value="F:ATP binding"/>
    <property type="evidence" value="ECO:0007669"/>
    <property type="project" value="UniProtKB-KW"/>
</dbReference>
<evidence type="ECO:0000256" key="3">
    <source>
        <dbReference type="ARBA" id="ARBA00022840"/>
    </source>
</evidence>
<comment type="caution">
    <text evidence="6">The sequence shown here is derived from an EMBL/GenBank/DDBJ whole genome shotgun (WGS) entry which is preliminary data.</text>
</comment>
<feature type="compositionally biased region" description="Low complexity" evidence="4">
    <location>
        <begin position="112"/>
        <end position="130"/>
    </location>
</feature>
<dbReference type="EMBL" id="JNBY01000148">
    <property type="protein sequence ID" value="KDN81345.1"/>
    <property type="molecule type" value="Genomic_DNA"/>
</dbReference>
<evidence type="ECO:0000256" key="2">
    <source>
        <dbReference type="ARBA" id="ARBA00022801"/>
    </source>
</evidence>
<dbReference type="InterPro" id="IPR003778">
    <property type="entry name" value="CT_A_B"/>
</dbReference>
<keyword evidence="1" id="KW-0547">Nucleotide-binding</keyword>
<dbReference type="PANTHER" id="PTHR43309">
    <property type="entry name" value="5-OXOPROLINASE SUBUNIT C"/>
    <property type="match status" value="1"/>
</dbReference>
<dbReference type="Proteomes" id="UP000027178">
    <property type="component" value="Unassembled WGS sequence"/>
</dbReference>
<feature type="region of interest" description="Disordered" evidence="4">
    <location>
        <begin position="80"/>
        <end position="144"/>
    </location>
</feature>
<dbReference type="GO" id="GO:0016787">
    <property type="term" value="F:hydrolase activity"/>
    <property type="evidence" value="ECO:0007669"/>
    <property type="project" value="UniProtKB-KW"/>
</dbReference>